<dbReference type="PANTHER" id="PTHR10574:SF240">
    <property type="entry name" value="LAMININ SUBUNIT GAMMA-3"/>
    <property type="match status" value="1"/>
</dbReference>
<dbReference type="Gene3D" id="2.10.25.10">
    <property type="entry name" value="Laminin"/>
    <property type="match status" value="2"/>
</dbReference>
<evidence type="ECO:0000259" key="4">
    <source>
        <dbReference type="PROSITE" id="PS50027"/>
    </source>
</evidence>
<dbReference type="SMART" id="SM00180">
    <property type="entry name" value="EGF_Lam"/>
    <property type="match status" value="2"/>
</dbReference>
<dbReference type="AlphaFoldDB" id="A0A3Q3D6S8"/>
<feature type="disulfide bond" evidence="3">
    <location>
        <begin position="88"/>
        <end position="100"/>
    </location>
</feature>
<reference evidence="5" key="2">
    <citation type="submission" date="2025-09" db="UniProtKB">
        <authorList>
            <consortium name="Ensembl"/>
        </authorList>
    </citation>
    <scope>IDENTIFICATION</scope>
</reference>
<dbReference type="PROSITE" id="PS01248">
    <property type="entry name" value="EGF_LAM_1"/>
    <property type="match status" value="1"/>
</dbReference>
<evidence type="ECO:0000313" key="6">
    <source>
        <dbReference type="Proteomes" id="UP000264820"/>
    </source>
</evidence>
<dbReference type="OMA" id="LYPACNC"/>
<sequence>KQHLWLFFCVDASPPPADETSFRDLLSDLLPGCNCSGRSDRCAFDLEQYRSTGSGGRCLDCRDNTDGAHCERCRENHYRGSPDQPCLCACHPVGSSSAACHPITGRCSCRAGVEGRLCDACRTGFFGFSSRGCRGTLFRLSFQAQEEEELKHPDKPFGKKRKKS</sequence>
<dbReference type="InterPro" id="IPR002049">
    <property type="entry name" value="LE_dom"/>
</dbReference>
<dbReference type="PANTHER" id="PTHR10574">
    <property type="entry name" value="NETRIN/LAMININ-RELATED"/>
    <property type="match status" value="1"/>
</dbReference>
<evidence type="ECO:0000256" key="2">
    <source>
        <dbReference type="ARBA" id="ARBA00023292"/>
    </source>
</evidence>
<dbReference type="Proteomes" id="UP000264820">
    <property type="component" value="Unplaced"/>
</dbReference>
<dbReference type="GO" id="GO:0007411">
    <property type="term" value="P:axon guidance"/>
    <property type="evidence" value="ECO:0007669"/>
    <property type="project" value="TreeGrafter"/>
</dbReference>
<dbReference type="STRING" id="109280.ENSHCOP00000004334"/>
<dbReference type="InterPro" id="IPR050440">
    <property type="entry name" value="Laminin/Netrin_ECM"/>
</dbReference>
<name>A0A3Q3D6S8_HIPCM</name>
<dbReference type="GO" id="GO:0009888">
    <property type="term" value="P:tissue development"/>
    <property type="evidence" value="ECO:0007669"/>
    <property type="project" value="TreeGrafter"/>
</dbReference>
<dbReference type="SUPFAM" id="SSF57196">
    <property type="entry name" value="EGF/Laminin"/>
    <property type="match status" value="2"/>
</dbReference>
<comment type="caution">
    <text evidence="3">Lacks conserved residue(s) required for the propagation of feature annotation.</text>
</comment>
<protein>
    <recommendedName>
        <fullName evidence="4">Laminin EGF-like domain-containing protein</fullName>
    </recommendedName>
</protein>
<feature type="disulfide bond" evidence="3">
    <location>
        <begin position="109"/>
        <end position="118"/>
    </location>
</feature>
<reference evidence="5" key="1">
    <citation type="submission" date="2025-08" db="UniProtKB">
        <authorList>
            <consortium name="Ensembl"/>
        </authorList>
    </citation>
    <scope>IDENTIFICATION</scope>
</reference>
<dbReference type="GO" id="GO:0009887">
    <property type="term" value="P:animal organ morphogenesis"/>
    <property type="evidence" value="ECO:0007669"/>
    <property type="project" value="TreeGrafter"/>
</dbReference>
<dbReference type="FunFam" id="2.10.25.10:FF:000074">
    <property type="entry name" value="Laminin subunit alpha"/>
    <property type="match status" value="1"/>
</dbReference>
<organism evidence="5 6">
    <name type="scientific">Hippocampus comes</name>
    <name type="common">Tiger tail seahorse</name>
    <dbReference type="NCBI Taxonomy" id="109280"/>
    <lineage>
        <taxon>Eukaryota</taxon>
        <taxon>Metazoa</taxon>
        <taxon>Chordata</taxon>
        <taxon>Craniata</taxon>
        <taxon>Vertebrata</taxon>
        <taxon>Euteleostomi</taxon>
        <taxon>Actinopterygii</taxon>
        <taxon>Neopterygii</taxon>
        <taxon>Teleostei</taxon>
        <taxon>Neoteleostei</taxon>
        <taxon>Acanthomorphata</taxon>
        <taxon>Syngnathiaria</taxon>
        <taxon>Syngnathiformes</taxon>
        <taxon>Syngnathoidei</taxon>
        <taxon>Syngnathidae</taxon>
        <taxon>Hippocampus</taxon>
    </lineage>
</organism>
<dbReference type="Ensembl" id="ENSHCOT00000007215.1">
    <property type="protein sequence ID" value="ENSHCOP00000004334.1"/>
    <property type="gene ID" value="ENSHCOG00000005777.1"/>
</dbReference>
<keyword evidence="6" id="KW-1185">Reference proteome</keyword>
<dbReference type="Pfam" id="PF00053">
    <property type="entry name" value="EGF_laminin"/>
    <property type="match status" value="2"/>
</dbReference>
<evidence type="ECO:0000256" key="1">
    <source>
        <dbReference type="ARBA" id="ARBA00023157"/>
    </source>
</evidence>
<keyword evidence="1 3" id="KW-1015">Disulfide bond</keyword>
<accession>A0A3Q3D6S8</accession>
<evidence type="ECO:0000256" key="3">
    <source>
        <dbReference type="PROSITE-ProRule" id="PRU00460"/>
    </source>
</evidence>
<feature type="disulfide bond" evidence="3">
    <location>
        <begin position="90"/>
        <end position="107"/>
    </location>
</feature>
<evidence type="ECO:0000313" key="5">
    <source>
        <dbReference type="Ensembl" id="ENSHCOP00000004334.1"/>
    </source>
</evidence>
<dbReference type="CDD" id="cd00055">
    <property type="entry name" value="EGF_Lam"/>
    <property type="match status" value="1"/>
</dbReference>
<keyword evidence="2 3" id="KW-0424">Laminin EGF-like domain</keyword>
<feature type="domain" description="Laminin EGF-like" evidence="4">
    <location>
        <begin position="88"/>
        <end position="135"/>
    </location>
</feature>
<dbReference type="GO" id="GO:0005604">
    <property type="term" value="C:basement membrane"/>
    <property type="evidence" value="ECO:0007669"/>
    <property type="project" value="TreeGrafter"/>
</dbReference>
<dbReference type="PROSITE" id="PS50027">
    <property type="entry name" value="EGF_LAM_2"/>
    <property type="match status" value="1"/>
</dbReference>
<dbReference type="GeneTree" id="ENSGT00940000166104"/>
<proteinExistence type="predicted"/>